<evidence type="ECO:0000256" key="8">
    <source>
        <dbReference type="ARBA" id="ARBA00023204"/>
    </source>
</evidence>
<reference evidence="11" key="1">
    <citation type="submission" date="2020-11" db="EMBL/GenBank/DDBJ databases">
        <authorList>
            <consortium name="DOE Joint Genome Institute"/>
            <person name="Ahrendt S."/>
            <person name="Riley R."/>
            <person name="Andreopoulos W."/>
            <person name="Labutti K."/>
            <person name="Pangilinan J."/>
            <person name="Ruiz-Duenas F.J."/>
            <person name="Barrasa J.M."/>
            <person name="Sanchez-Garcia M."/>
            <person name="Camarero S."/>
            <person name="Miyauchi S."/>
            <person name="Serrano A."/>
            <person name="Linde D."/>
            <person name="Babiker R."/>
            <person name="Drula E."/>
            <person name="Ayuso-Fernandez I."/>
            <person name="Pacheco R."/>
            <person name="Padilla G."/>
            <person name="Ferreira P."/>
            <person name="Barriuso J."/>
            <person name="Kellner H."/>
            <person name="Castanera R."/>
            <person name="Alfaro M."/>
            <person name="Ramirez L."/>
            <person name="Pisabarro A.G."/>
            <person name="Kuo A."/>
            <person name="Tritt A."/>
            <person name="Lipzen A."/>
            <person name="He G."/>
            <person name="Yan M."/>
            <person name="Ng V."/>
            <person name="Cullen D."/>
            <person name="Martin F."/>
            <person name="Rosso M.-N."/>
            <person name="Henrissat B."/>
            <person name="Hibbett D."/>
            <person name="Martinez A.T."/>
            <person name="Grigoriev I.V."/>
        </authorList>
    </citation>
    <scope>NUCLEOTIDE SEQUENCE</scope>
    <source>
        <strain evidence="11">CBS 506.95</strain>
    </source>
</reference>
<dbReference type="PANTHER" id="PTHR21445:SF0">
    <property type="entry name" value="APURINIC-APYRIMIDINIC ENDONUCLEASE"/>
    <property type="match status" value="1"/>
</dbReference>
<gene>
    <name evidence="11" type="ORF">CPB83DRAFT_861213</name>
</gene>
<keyword evidence="5" id="KW-0227">DNA damage</keyword>
<comment type="cofactor">
    <cofactor evidence="1">
        <name>Zn(2+)</name>
        <dbReference type="ChEBI" id="CHEBI:29105"/>
    </cofactor>
</comment>
<feature type="region of interest" description="Disordered" evidence="9">
    <location>
        <begin position="22"/>
        <end position="73"/>
    </location>
</feature>
<evidence type="ECO:0000256" key="4">
    <source>
        <dbReference type="ARBA" id="ARBA00022723"/>
    </source>
</evidence>
<keyword evidence="6" id="KW-0378">Hydrolase</keyword>
<evidence type="ECO:0000259" key="10">
    <source>
        <dbReference type="Pfam" id="PF01261"/>
    </source>
</evidence>
<dbReference type="GO" id="GO:0005634">
    <property type="term" value="C:nucleus"/>
    <property type="evidence" value="ECO:0007669"/>
    <property type="project" value="TreeGrafter"/>
</dbReference>
<dbReference type="PROSITE" id="PS00731">
    <property type="entry name" value="AP_NUCLEASE_F2_3"/>
    <property type="match status" value="1"/>
</dbReference>
<dbReference type="Proteomes" id="UP000807306">
    <property type="component" value="Unassembled WGS sequence"/>
</dbReference>
<dbReference type="OrthoDB" id="7663182at2759"/>
<dbReference type="PANTHER" id="PTHR21445">
    <property type="entry name" value="ENDONUCLEASE IV ENDODEOXYRIBONUCLEASE IV"/>
    <property type="match status" value="1"/>
</dbReference>
<accession>A0A9P6JKQ1</accession>
<organism evidence="11 12">
    <name type="scientific">Crepidotus variabilis</name>
    <dbReference type="NCBI Taxonomy" id="179855"/>
    <lineage>
        <taxon>Eukaryota</taxon>
        <taxon>Fungi</taxon>
        <taxon>Dikarya</taxon>
        <taxon>Basidiomycota</taxon>
        <taxon>Agaricomycotina</taxon>
        <taxon>Agaricomycetes</taxon>
        <taxon>Agaricomycetidae</taxon>
        <taxon>Agaricales</taxon>
        <taxon>Agaricineae</taxon>
        <taxon>Crepidotaceae</taxon>
        <taxon>Crepidotus</taxon>
    </lineage>
</organism>
<evidence type="ECO:0000313" key="12">
    <source>
        <dbReference type="Proteomes" id="UP000807306"/>
    </source>
</evidence>
<evidence type="ECO:0000256" key="7">
    <source>
        <dbReference type="ARBA" id="ARBA00022833"/>
    </source>
</evidence>
<dbReference type="Gene3D" id="3.20.20.150">
    <property type="entry name" value="Divalent-metal-dependent TIM barrel enzymes"/>
    <property type="match status" value="1"/>
</dbReference>
<dbReference type="InterPro" id="IPR001719">
    <property type="entry name" value="AP_endonuc_2"/>
</dbReference>
<proteinExistence type="inferred from homology"/>
<protein>
    <recommendedName>
        <fullName evidence="3">Apurinic-apyrimidinic endonuclease 1</fullName>
    </recommendedName>
</protein>
<dbReference type="InterPro" id="IPR013022">
    <property type="entry name" value="Xyl_isomerase-like_TIM-brl"/>
</dbReference>
<keyword evidence="7" id="KW-0862">Zinc</keyword>
<feature type="domain" description="Xylose isomerase-like TIM barrel" evidence="10">
    <location>
        <begin position="108"/>
        <end position="367"/>
    </location>
</feature>
<evidence type="ECO:0000256" key="5">
    <source>
        <dbReference type="ARBA" id="ARBA00022763"/>
    </source>
</evidence>
<dbReference type="PROSITE" id="PS51432">
    <property type="entry name" value="AP_NUCLEASE_F2_4"/>
    <property type="match status" value="1"/>
</dbReference>
<comment type="caution">
    <text evidence="11">The sequence shown here is derived from an EMBL/GenBank/DDBJ whole genome shotgun (WGS) entry which is preliminary data.</text>
</comment>
<dbReference type="InterPro" id="IPR036237">
    <property type="entry name" value="Xyl_isomerase-like_sf"/>
</dbReference>
<feature type="compositionally biased region" description="Basic residues" evidence="9">
    <location>
        <begin position="409"/>
        <end position="429"/>
    </location>
</feature>
<evidence type="ECO:0000256" key="2">
    <source>
        <dbReference type="ARBA" id="ARBA00005340"/>
    </source>
</evidence>
<dbReference type="PROSITE" id="PS00729">
    <property type="entry name" value="AP_NUCLEASE_F2_1"/>
    <property type="match status" value="1"/>
</dbReference>
<dbReference type="EMBL" id="MU157898">
    <property type="protein sequence ID" value="KAF9524477.1"/>
    <property type="molecule type" value="Genomic_DNA"/>
</dbReference>
<evidence type="ECO:0000256" key="6">
    <source>
        <dbReference type="ARBA" id="ARBA00022801"/>
    </source>
</evidence>
<name>A0A9P6JKQ1_9AGAR</name>
<dbReference type="SUPFAM" id="SSF51658">
    <property type="entry name" value="Xylose isomerase-like"/>
    <property type="match status" value="1"/>
</dbReference>
<keyword evidence="4" id="KW-0479">Metal-binding</keyword>
<keyword evidence="8" id="KW-0234">DNA repair</keyword>
<dbReference type="GO" id="GO:0008081">
    <property type="term" value="F:phosphoric diester hydrolase activity"/>
    <property type="evidence" value="ECO:0007669"/>
    <property type="project" value="TreeGrafter"/>
</dbReference>
<evidence type="ECO:0000256" key="1">
    <source>
        <dbReference type="ARBA" id="ARBA00001947"/>
    </source>
</evidence>
<evidence type="ECO:0000313" key="11">
    <source>
        <dbReference type="EMBL" id="KAF9524477.1"/>
    </source>
</evidence>
<sequence>MSKSGRITRSLSKFQALTTTETWVSTSESRPSKRIKWSEEASDSFHNTQSLVKADDGVAPGTPPNRRGKRKVTDAISDRTQFLPRLDIPWKIGAHVSAAGGVEKSVINAATIGANAFALFLKSQRKWTSPPLSDHSITEFKKNMKEYGYESRHVIPHGSYLINLGNPDLQKREKSYECFLDDLQRCEALGLEMYNFHPGSTVGAATLEDSITFISGSINRAHRETRNVTVLLENMAGAGNIIGGDFAHLAKIIAKIDDKKRVGVCFDTCHAFAAGCDIRTKEGWNSTMDEFSDTIGLPYLRAFHLNDSMCGLNSRKDRHQSIGQGELGLLAFQHIVTDKRTRDIPMVLETPSFEMPKEVWGVEISVLGSLCTSTGKETDLSVEATEGNQLEILEERIRVAVKAAEAKNGKSKGRKLTAKRKPGDKKRKRPVDEDDASDTEEGSLCSHD</sequence>
<dbReference type="GO" id="GO:0016853">
    <property type="term" value="F:isomerase activity"/>
    <property type="evidence" value="ECO:0007669"/>
    <property type="project" value="UniProtKB-KW"/>
</dbReference>
<feature type="compositionally biased region" description="Acidic residues" evidence="9">
    <location>
        <begin position="432"/>
        <end position="441"/>
    </location>
</feature>
<dbReference type="AlphaFoldDB" id="A0A9P6JKQ1"/>
<feature type="region of interest" description="Disordered" evidence="9">
    <location>
        <begin position="403"/>
        <end position="448"/>
    </location>
</feature>
<dbReference type="SMART" id="SM00518">
    <property type="entry name" value="AP2Ec"/>
    <property type="match status" value="1"/>
</dbReference>
<dbReference type="NCBIfam" id="NF002199">
    <property type="entry name" value="PRK01060.1-4"/>
    <property type="match status" value="1"/>
</dbReference>
<keyword evidence="12" id="KW-1185">Reference proteome</keyword>
<dbReference type="GO" id="GO:0008270">
    <property type="term" value="F:zinc ion binding"/>
    <property type="evidence" value="ECO:0007669"/>
    <property type="project" value="InterPro"/>
</dbReference>
<dbReference type="InterPro" id="IPR018246">
    <property type="entry name" value="AP_endonuc_F2_Zn_BS"/>
</dbReference>
<evidence type="ECO:0000256" key="9">
    <source>
        <dbReference type="SAM" id="MobiDB-lite"/>
    </source>
</evidence>
<comment type="similarity">
    <text evidence="2">Belongs to the AP endonuclease 2 family.</text>
</comment>
<dbReference type="CDD" id="cd00019">
    <property type="entry name" value="AP2Ec"/>
    <property type="match status" value="1"/>
</dbReference>
<dbReference type="HAMAP" id="MF_00152">
    <property type="entry name" value="Nfo"/>
    <property type="match status" value="1"/>
</dbReference>
<dbReference type="GO" id="GO:0006284">
    <property type="term" value="P:base-excision repair"/>
    <property type="evidence" value="ECO:0007669"/>
    <property type="project" value="TreeGrafter"/>
</dbReference>
<dbReference type="GO" id="GO:0003677">
    <property type="term" value="F:DNA binding"/>
    <property type="evidence" value="ECO:0007669"/>
    <property type="project" value="InterPro"/>
</dbReference>
<dbReference type="GO" id="GO:0003906">
    <property type="term" value="F:DNA-(apurinic or apyrimidinic site) endonuclease activity"/>
    <property type="evidence" value="ECO:0007669"/>
    <property type="project" value="TreeGrafter"/>
</dbReference>
<dbReference type="PROSITE" id="PS00730">
    <property type="entry name" value="AP_NUCLEASE_F2_2"/>
    <property type="match status" value="1"/>
</dbReference>
<keyword evidence="11" id="KW-0413">Isomerase</keyword>
<dbReference type="Pfam" id="PF01261">
    <property type="entry name" value="AP_endonuc_2"/>
    <property type="match status" value="1"/>
</dbReference>
<dbReference type="GO" id="GO:0005739">
    <property type="term" value="C:mitochondrion"/>
    <property type="evidence" value="ECO:0007669"/>
    <property type="project" value="TreeGrafter"/>
</dbReference>
<dbReference type="FunFam" id="3.20.20.150:FF:000001">
    <property type="entry name" value="Probable endonuclease 4"/>
    <property type="match status" value="1"/>
</dbReference>
<dbReference type="NCBIfam" id="TIGR00587">
    <property type="entry name" value="nfo"/>
    <property type="match status" value="1"/>
</dbReference>
<evidence type="ECO:0000256" key="3">
    <source>
        <dbReference type="ARBA" id="ARBA00021759"/>
    </source>
</evidence>